<name>A0ABX0F2F2_9BACL</name>
<evidence type="ECO:0000259" key="1">
    <source>
        <dbReference type="PROSITE" id="PS51186"/>
    </source>
</evidence>
<reference evidence="2 3" key="1">
    <citation type="submission" date="2020-01" db="EMBL/GenBank/DDBJ databases">
        <title>Polyphasic characterisation and genomic insights into a novel alkali tolerant bacterium VR-M41.</title>
        <authorList>
            <person name="Vemuluri V.R."/>
        </authorList>
    </citation>
    <scope>NUCLEOTIDE SEQUENCE [LARGE SCALE GENOMIC DNA]</scope>
    <source>
        <strain evidence="2 3">VR-M41</strain>
    </source>
</reference>
<evidence type="ECO:0000313" key="2">
    <source>
        <dbReference type="EMBL" id="NGZ74040.1"/>
    </source>
</evidence>
<dbReference type="SUPFAM" id="SSF55729">
    <property type="entry name" value="Acyl-CoA N-acyltransferases (Nat)"/>
    <property type="match status" value="1"/>
</dbReference>
<organism evidence="2 3">
    <name type="scientific">Saccharibacillus alkalitolerans</name>
    <dbReference type="NCBI Taxonomy" id="2705290"/>
    <lineage>
        <taxon>Bacteria</taxon>
        <taxon>Bacillati</taxon>
        <taxon>Bacillota</taxon>
        <taxon>Bacilli</taxon>
        <taxon>Bacillales</taxon>
        <taxon>Paenibacillaceae</taxon>
        <taxon>Saccharibacillus</taxon>
    </lineage>
</organism>
<dbReference type="PROSITE" id="PS51186">
    <property type="entry name" value="GNAT"/>
    <property type="match status" value="1"/>
</dbReference>
<dbReference type="InterPro" id="IPR000182">
    <property type="entry name" value="GNAT_dom"/>
</dbReference>
<dbReference type="CDD" id="cd04301">
    <property type="entry name" value="NAT_SF"/>
    <property type="match status" value="1"/>
</dbReference>
<comment type="caution">
    <text evidence="2">The sequence shown here is derived from an EMBL/GenBank/DDBJ whole genome shotgun (WGS) entry which is preliminary data.</text>
</comment>
<dbReference type="Pfam" id="PF00583">
    <property type="entry name" value="Acetyltransf_1"/>
    <property type="match status" value="1"/>
</dbReference>
<gene>
    <name evidence="2" type="ORF">GYN08_01845</name>
</gene>
<sequence>MLKKRKVKVIVSIRVLPAQAEHFRTYLPGIEDPLPPGALRLDAEIDGIFAGTALFIEHPRSRTGSISVLHTLEPFRRMGVGSLLLQEAERQMLEAGCGSSRITLTLRSGKPAEGLCFFRGHGYDRETLVHRSYTLRSDSVRKDPLLTRLRLPDGAELKSLLSASAQERAELAAAAAELPPDLNLFQEERLLHAEFSTFLKIEGRIAGWIGVQKLTSNLLLLRCMYVRPDLGIRVNGMALFAEMNRRHRLLERFAHHMLTVSGENGAMLRLADRKLAPHASSVKTIMRLEKRL</sequence>
<dbReference type="Gene3D" id="3.40.630.30">
    <property type="match status" value="1"/>
</dbReference>
<dbReference type="EMBL" id="JAAFGS010000001">
    <property type="protein sequence ID" value="NGZ74040.1"/>
    <property type="molecule type" value="Genomic_DNA"/>
</dbReference>
<evidence type="ECO:0000313" key="3">
    <source>
        <dbReference type="Proteomes" id="UP000800303"/>
    </source>
</evidence>
<keyword evidence="3" id="KW-1185">Reference proteome</keyword>
<protein>
    <submittedName>
        <fullName evidence="2">GNAT family N-acetyltransferase</fullName>
    </submittedName>
</protein>
<proteinExistence type="predicted"/>
<feature type="domain" description="N-acetyltransferase" evidence="1">
    <location>
        <begin position="1"/>
        <end position="152"/>
    </location>
</feature>
<accession>A0ABX0F2F2</accession>
<dbReference type="Proteomes" id="UP000800303">
    <property type="component" value="Unassembled WGS sequence"/>
</dbReference>
<dbReference type="InterPro" id="IPR016181">
    <property type="entry name" value="Acyl_CoA_acyltransferase"/>
</dbReference>